<reference evidence="1" key="1">
    <citation type="submission" date="2018-10" db="EMBL/GenBank/DDBJ databases">
        <title>Hidden diversity of soil giant viruses.</title>
        <authorList>
            <person name="Schulz F."/>
            <person name="Alteio L."/>
            <person name="Goudeau D."/>
            <person name="Ryan E.M."/>
            <person name="Malmstrom R.R."/>
            <person name="Blanchard J."/>
            <person name="Woyke T."/>
        </authorList>
    </citation>
    <scope>NUCLEOTIDE SEQUENCE</scope>
    <source>
        <strain evidence="1">BAV1</strain>
    </source>
</reference>
<organism evidence="1">
    <name type="scientific">Barrevirus sp</name>
    <dbReference type="NCBI Taxonomy" id="2487763"/>
    <lineage>
        <taxon>Viruses</taxon>
        <taxon>Varidnaviria</taxon>
        <taxon>Bamfordvirae</taxon>
        <taxon>Nucleocytoviricota</taxon>
        <taxon>Megaviricetes</taxon>
        <taxon>Imitervirales</taxon>
        <taxon>Mimiviridae</taxon>
        <taxon>Klosneuvirinae</taxon>
    </lineage>
</organism>
<proteinExistence type="predicted"/>
<protein>
    <submittedName>
        <fullName evidence="1">Uncharacterized protein</fullName>
    </submittedName>
</protein>
<accession>A0A3G4ZQ54</accession>
<name>A0A3G4ZQ54_9VIRU</name>
<evidence type="ECO:0000313" key="1">
    <source>
        <dbReference type="EMBL" id="AYV77030.1"/>
    </source>
</evidence>
<gene>
    <name evidence="1" type="ORF">Barrevirus8_16</name>
</gene>
<dbReference type="EMBL" id="MK072005">
    <property type="protein sequence ID" value="AYV77030.1"/>
    <property type="molecule type" value="Genomic_DNA"/>
</dbReference>
<sequence>MAEELRGIFALKCFKGNKARIIHLDNVMLKQNEFIDDTLVKEFSIIENIPNKDTIGQIYSCNITDIFLMSTKKLPVMYLSVIHQKPIQKFLLYKVYLYYTITNQIKSVNDLLEKKVGGKYSMEIVIDNQRKEIDDPIPEYPGIDKMFEKLETFTKEESMKELTISLVDEINQRTIKQYAKELEHLMKKPDNYISLKNYKGPDSESDKK</sequence>